<dbReference type="SMART" id="SM00283">
    <property type="entry name" value="MA"/>
    <property type="match status" value="1"/>
</dbReference>
<dbReference type="InterPro" id="IPR000727">
    <property type="entry name" value="T_SNARE_dom"/>
</dbReference>
<dbReference type="GO" id="GO:0004888">
    <property type="term" value="F:transmembrane signaling receptor activity"/>
    <property type="evidence" value="ECO:0007669"/>
    <property type="project" value="InterPro"/>
</dbReference>
<dbReference type="GO" id="GO:0006935">
    <property type="term" value="P:chemotaxis"/>
    <property type="evidence" value="ECO:0007669"/>
    <property type="project" value="InterPro"/>
</dbReference>
<keyword evidence="2" id="KW-0472">Membrane</keyword>
<dbReference type="Gene3D" id="3.30.450.20">
    <property type="entry name" value="PAS domain"/>
    <property type="match status" value="2"/>
</dbReference>
<comment type="similarity">
    <text evidence="4">Belongs to the methyl-accepting chemotaxis (MCP) protein family.</text>
</comment>
<sequence length="527" mass="57061">MLFESRKTHKSADIAPIAVINEKNGEADLYLTVLETIPINVMLCDKESFTITYANHQSIDTLETLKHLLPIDPKDLIGTCIDVFHKIPSHQRSMLNDPKNLPYRTVITLGDEFLDLFVTAMGDDTFILTWSIITQQHKAEKQTVRLMNMLDKMPLNVLTCDPESFKIDYANEASINTLRKIEHLLPITAEQALGSCIDIFHKKPIMQRGILSDPSNLPHSARISLGEETLLLNVSAITDEKENYLGPMLTWDIITDQVAVEKVVMQISEGVAAAATELSSTSESMSQVAIESGQKTAAVTTNSQQTTASIQGVASATEELTASIREIMRNIEEASKVTKQAVNETNISKEMITKLSQSANEIGEVIKLIEEIANQTNLLALNATIEAARAGDAGKGFAVVAGEVKALSGQTRAATTEISTKITDIQHATSAVVKAIEEISGTVDSMSTINGEISSAVDEQNAVTGEISANIQSEAQRSQEVSSDLSQISEMIENTGASSGEISAAAGELSKLSTDLTQSISMLLKRR</sequence>
<dbReference type="GO" id="GO:0005886">
    <property type="term" value="C:plasma membrane"/>
    <property type="evidence" value="ECO:0007669"/>
    <property type="project" value="UniProtKB-SubCell"/>
</dbReference>
<keyword evidence="2" id="KW-1003">Cell membrane</keyword>
<dbReference type="SUPFAM" id="SSF58104">
    <property type="entry name" value="Methyl-accepting chemotaxis protein (MCP) signaling domain"/>
    <property type="match status" value="1"/>
</dbReference>
<evidence type="ECO:0000256" key="4">
    <source>
        <dbReference type="ARBA" id="ARBA00029447"/>
    </source>
</evidence>
<evidence type="ECO:0000259" key="5">
    <source>
        <dbReference type="PROSITE" id="PS50111"/>
    </source>
</evidence>
<name>A0A3B1AZF1_9ZZZZ</name>
<dbReference type="PROSITE" id="PS50111">
    <property type="entry name" value="CHEMOTAXIS_TRANSDUC_2"/>
    <property type="match status" value="1"/>
</dbReference>
<keyword evidence="3" id="KW-0807">Transducer</keyword>
<dbReference type="AlphaFoldDB" id="A0A3B1AZF1"/>
<evidence type="ECO:0000256" key="1">
    <source>
        <dbReference type="ARBA" id="ARBA00004429"/>
    </source>
</evidence>
<dbReference type="GO" id="GO:0007165">
    <property type="term" value="P:signal transduction"/>
    <property type="evidence" value="ECO:0007669"/>
    <property type="project" value="UniProtKB-KW"/>
</dbReference>
<dbReference type="PROSITE" id="PS50192">
    <property type="entry name" value="T_SNARE"/>
    <property type="match status" value="1"/>
</dbReference>
<evidence type="ECO:0000259" key="6">
    <source>
        <dbReference type="PROSITE" id="PS50192"/>
    </source>
</evidence>
<dbReference type="InterPro" id="IPR004089">
    <property type="entry name" value="MCPsignal_dom"/>
</dbReference>
<proteinExistence type="inferred from homology"/>
<dbReference type="InterPro" id="IPR004090">
    <property type="entry name" value="Chemotax_Me-accpt_rcpt"/>
</dbReference>
<feature type="domain" description="Methyl-accepting transducer" evidence="5">
    <location>
        <begin position="267"/>
        <end position="503"/>
    </location>
</feature>
<reference evidence="7" key="1">
    <citation type="submission" date="2018-06" db="EMBL/GenBank/DDBJ databases">
        <authorList>
            <person name="Zhirakovskaya E."/>
        </authorList>
    </citation>
    <scope>NUCLEOTIDE SEQUENCE</scope>
</reference>
<dbReference type="EMBL" id="UOFW01000198">
    <property type="protein sequence ID" value="VAX07191.1"/>
    <property type="molecule type" value="Genomic_DNA"/>
</dbReference>
<feature type="domain" description="T-SNARE coiled-coil homology" evidence="6">
    <location>
        <begin position="426"/>
        <end position="488"/>
    </location>
</feature>
<evidence type="ECO:0000256" key="2">
    <source>
        <dbReference type="ARBA" id="ARBA00022519"/>
    </source>
</evidence>
<dbReference type="PANTHER" id="PTHR32089:SF112">
    <property type="entry name" value="LYSOZYME-LIKE PROTEIN-RELATED"/>
    <property type="match status" value="1"/>
</dbReference>
<evidence type="ECO:0000313" key="7">
    <source>
        <dbReference type="EMBL" id="VAX07191.1"/>
    </source>
</evidence>
<dbReference type="PRINTS" id="PR00260">
    <property type="entry name" value="CHEMTRNSDUCR"/>
</dbReference>
<dbReference type="Gene3D" id="1.10.287.950">
    <property type="entry name" value="Methyl-accepting chemotaxis protein"/>
    <property type="match status" value="1"/>
</dbReference>
<protein>
    <submittedName>
        <fullName evidence="7">Methyl-accepting chemotaxis protein</fullName>
    </submittedName>
</protein>
<dbReference type="PANTHER" id="PTHR32089">
    <property type="entry name" value="METHYL-ACCEPTING CHEMOTAXIS PROTEIN MCPB"/>
    <property type="match status" value="1"/>
</dbReference>
<organism evidence="7">
    <name type="scientific">hydrothermal vent metagenome</name>
    <dbReference type="NCBI Taxonomy" id="652676"/>
    <lineage>
        <taxon>unclassified sequences</taxon>
        <taxon>metagenomes</taxon>
        <taxon>ecological metagenomes</taxon>
    </lineage>
</organism>
<comment type="subcellular location">
    <subcellularLocation>
        <location evidence="1">Cell inner membrane</location>
        <topology evidence="1">Multi-pass membrane protein</topology>
    </subcellularLocation>
</comment>
<dbReference type="Pfam" id="PF00015">
    <property type="entry name" value="MCPsignal"/>
    <property type="match status" value="1"/>
</dbReference>
<evidence type="ECO:0000256" key="3">
    <source>
        <dbReference type="ARBA" id="ARBA00023224"/>
    </source>
</evidence>
<gene>
    <name evidence="7" type="ORF">MNBD_ALPHA03-1220</name>
</gene>
<accession>A0A3B1AZF1</accession>
<keyword evidence="2" id="KW-0997">Cell inner membrane</keyword>